<keyword evidence="2" id="KW-0067">ATP-binding</keyword>
<evidence type="ECO:0000313" key="5">
    <source>
        <dbReference type="Proteomes" id="UP001521137"/>
    </source>
</evidence>
<dbReference type="EMBL" id="JAKGAS010000010">
    <property type="protein sequence ID" value="MCF2949713.1"/>
    <property type="molecule type" value="Genomic_DNA"/>
</dbReference>
<gene>
    <name evidence="4" type="ORF">L0668_16460</name>
</gene>
<evidence type="ECO:0000313" key="4">
    <source>
        <dbReference type="EMBL" id="MCF2949713.1"/>
    </source>
</evidence>
<reference evidence="4 5" key="1">
    <citation type="submission" date="2022-01" db="EMBL/GenBank/DDBJ databases">
        <title>Paraglaciecola sp. G1-23.</title>
        <authorList>
            <person name="Jin M.S."/>
            <person name="Han D.M."/>
            <person name="Kim H.M."/>
            <person name="Jeon C.O."/>
        </authorList>
    </citation>
    <scope>NUCLEOTIDE SEQUENCE [LARGE SCALE GENOMIC DNA]</scope>
    <source>
        <strain evidence="4 5">G1-23</strain>
    </source>
</reference>
<dbReference type="PANTHER" id="PTHR33540">
    <property type="entry name" value="TRNA THREONYLCARBAMOYLADENOSINE BIOSYNTHESIS PROTEIN TSAE"/>
    <property type="match status" value="1"/>
</dbReference>
<proteinExistence type="predicted"/>
<name>A0ABS9D9S2_9ALTE</name>
<dbReference type="PANTHER" id="PTHR33540:SF1">
    <property type="entry name" value="N-ACETYLMURAMATE_N-ACETYLGLUCOSAMINE KINASE"/>
    <property type="match status" value="1"/>
</dbReference>
<dbReference type="InterPro" id="IPR002575">
    <property type="entry name" value="Aminoglycoside_PTrfase"/>
</dbReference>
<evidence type="ECO:0000259" key="3">
    <source>
        <dbReference type="Pfam" id="PF01636"/>
    </source>
</evidence>
<dbReference type="SUPFAM" id="SSF56112">
    <property type="entry name" value="Protein kinase-like (PK-like)"/>
    <property type="match status" value="1"/>
</dbReference>
<dbReference type="Gene3D" id="3.90.1200.10">
    <property type="match status" value="1"/>
</dbReference>
<sequence>MSTEHIRQQQLLQWINQSTDFECQQLELVSGDASFRRYFRFLSKGQWIIAVDAPPKVEDCGKFVDVAKAYQAAGLNVPKVYAYDLELGFYCQQDFGEEQFSQALNSKTCDLLYKNALACIPAIQTCRTTERGELPLYDHAFVQREVNIFTQWLLAEYLQLNLSSLQTAMLESSFAFITQVFLSQPMVGVHRDFHSRNLMLLADQSIGVIDFQDAVVGPLTYDGVSLLRDCYQRWPAEKVELWLQEWYQEYFSEYDFKEFKLWFDITGLQRHIKASGIFARLFLRDNKITYLYDIPNTLQYIVEVGREYKELHALANFVDTIVLPAVLAIQQNVRHGTQ</sequence>
<protein>
    <submittedName>
        <fullName evidence="4">Phosphotransferase</fullName>
    </submittedName>
</protein>
<keyword evidence="1" id="KW-0547">Nucleotide-binding</keyword>
<dbReference type="Pfam" id="PF01636">
    <property type="entry name" value="APH"/>
    <property type="match status" value="1"/>
</dbReference>
<dbReference type="Proteomes" id="UP001521137">
    <property type="component" value="Unassembled WGS sequence"/>
</dbReference>
<dbReference type="InterPro" id="IPR011009">
    <property type="entry name" value="Kinase-like_dom_sf"/>
</dbReference>
<organism evidence="4 5">
    <name type="scientific">Paraglaciecola algarum</name>
    <dbReference type="NCBI Taxonomy" id="3050085"/>
    <lineage>
        <taxon>Bacteria</taxon>
        <taxon>Pseudomonadati</taxon>
        <taxon>Pseudomonadota</taxon>
        <taxon>Gammaproteobacteria</taxon>
        <taxon>Alteromonadales</taxon>
        <taxon>Alteromonadaceae</taxon>
        <taxon>Paraglaciecola</taxon>
    </lineage>
</organism>
<accession>A0ABS9D9S2</accession>
<evidence type="ECO:0000256" key="1">
    <source>
        <dbReference type="ARBA" id="ARBA00022741"/>
    </source>
</evidence>
<evidence type="ECO:0000256" key="2">
    <source>
        <dbReference type="ARBA" id="ARBA00022840"/>
    </source>
</evidence>
<keyword evidence="5" id="KW-1185">Reference proteome</keyword>
<dbReference type="RefSeq" id="WP_235313815.1">
    <property type="nucleotide sequence ID" value="NZ_JAKGAS010000010.1"/>
</dbReference>
<comment type="caution">
    <text evidence="4">The sequence shown here is derived from an EMBL/GenBank/DDBJ whole genome shotgun (WGS) entry which is preliminary data.</text>
</comment>
<dbReference type="Gene3D" id="3.30.200.20">
    <property type="entry name" value="Phosphorylase Kinase, domain 1"/>
    <property type="match status" value="1"/>
</dbReference>
<feature type="domain" description="Aminoglycoside phosphotransferase" evidence="3">
    <location>
        <begin position="26"/>
        <end position="254"/>
    </location>
</feature>